<evidence type="ECO:0000313" key="3">
    <source>
        <dbReference type="Proteomes" id="UP001242368"/>
    </source>
</evidence>
<gene>
    <name evidence="1" type="ORF">QW060_14800</name>
    <name evidence="2" type="ORF">QW060_21450</name>
</gene>
<sequence>MNIIFFKYKIIAFFTKNKHSLTKVNKAANPSTDDFTYPVAVSQKASFLSQKELMQIFTKTLKEA</sequence>
<reference evidence="2" key="1">
    <citation type="journal article" date="2014" name="Int. J. Syst. Evol. Microbiol.">
        <title>Complete genome of a new Firmicutes species belonging to the dominant human colonic microbiota ('Ruminococcus bicirculans') reveals two chromosomes and a selective capacity to utilize plant glucans.</title>
        <authorList>
            <consortium name="NISC Comparative Sequencing Program"/>
            <person name="Wegmann U."/>
            <person name="Louis P."/>
            <person name="Goesmann A."/>
            <person name="Henrissat B."/>
            <person name="Duncan S.H."/>
            <person name="Flint H.J."/>
        </authorList>
    </citation>
    <scope>NUCLEOTIDE SEQUENCE</scope>
    <source>
        <strain evidence="2">CECT 7184</strain>
    </source>
</reference>
<dbReference type="RefSeq" id="WP_290364236.1">
    <property type="nucleotide sequence ID" value="NZ_JAUFQU010000001.1"/>
</dbReference>
<proteinExistence type="predicted"/>
<evidence type="ECO:0000313" key="1">
    <source>
        <dbReference type="EMBL" id="MDN3708368.1"/>
    </source>
</evidence>
<keyword evidence="3" id="KW-1185">Reference proteome</keyword>
<organism evidence="2 3">
    <name type="scientific">Paenimyroides ceti</name>
    <dbReference type="NCBI Taxonomy" id="395087"/>
    <lineage>
        <taxon>Bacteria</taxon>
        <taxon>Pseudomonadati</taxon>
        <taxon>Bacteroidota</taxon>
        <taxon>Flavobacteriia</taxon>
        <taxon>Flavobacteriales</taxon>
        <taxon>Flavobacteriaceae</taxon>
        <taxon>Paenimyroides</taxon>
    </lineage>
</organism>
<reference evidence="3" key="2">
    <citation type="journal article" date="2019" name="Int. J. Syst. Evol. Microbiol.">
        <title>The Global Catalogue of Microorganisms (GCM) 10K type strain sequencing project: providing services to taxonomists for standard genome sequencing and annotation.</title>
        <authorList>
            <consortium name="The Broad Institute Genomics Platform"/>
            <consortium name="The Broad Institute Genome Sequencing Center for Infectious Disease"/>
            <person name="Wu L."/>
            <person name="Ma J."/>
        </authorList>
    </citation>
    <scope>NUCLEOTIDE SEQUENCE [LARGE SCALE GENOMIC DNA]</scope>
    <source>
        <strain evidence="3">CECT 7184</strain>
    </source>
</reference>
<dbReference type="Proteomes" id="UP001242368">
    <property type="component" value="Unassembled WGS sequence"/>
</dbReference>
<protein>
    <submittedName>
        <fullName evidence="2">Uncharacterized protein</fullName>
    </submittedName>
</protein>
<reference evidence="2" key="3">
    <citation type="submission" date="2023-06" db="EMBL/GenBank/DDBJ databases">
        <authorList>
            <person name="Lucena T."/>
            <person name="Sun Q."/>
        </authorList>
    </citation>
    <scope>NUCLEOTIDE SEQUENCE</scope>
    <source>
        <strain evidence="2">CECT 7184</strain>
    </source>
</reference>
<evidence type="ECO:0000313" key="2">
    <source>
        <dbReference type="EMBL" id="MDN3709543.1"/>
    </source>
</evidence>
<comment type="caution">
    <text evidence="2">The sequence shown here is derived from an EMBL/GenBank/DDBJ whole genome shotgun (WGS) entry which is preliminary data.</text>
</comment>
<accession>A0ABT8CYB0</accession>
<dbReference type="EMBL" id="JAUFQU010000041">
    <property type="protein sequence ID" value="MDN3709543.1"/>
    <property type="molecule type" value="Genomic_DNA"/>
</dbReference>
<name>A0ABT8CYB0_9FLAO</name>
<dbReference type="EMBL" id="JAUFQU010000001">
    <property type="protein sequence ID" value="MDN3708368.1"/>
    <property type="molecule type" value="Genomic_DNA"/>
</dbReference>